<name>A0A5S9IKF4_UABAM</name>
<dbReference type="PRINTS" id="PR00107">
    <property type="entry name" value="PHOSPHOCPHPR"/>
</dbReference>
<reference evidence="5 6" key="1">
    <citation type="submission" date="2019-08" db="EMBL/GenBank/DDBJ databases">
        <title>Complete genome sequence of Candidatus Uab amorphum.</title>
        <authorList>
            <person name="Shiratori T."/>
            <person name="Suzuki S."/>
            <person name="Kakizawa Y."/>
            <person name="Ishida K."/>
        </authorList>
    </citation>
    <scope>NUCLEOTIDE SEQUENCE [LARGE SCALE GENOMIC DNA]</scope>
    <source>
        <strain evidence="5 6">SRT547</strain>
    </source>
</reference>
<protein>
    <recommendedName>
        <fullName evidence="2">Phosphocarrier protein HPr</fullName>
    </recommendedName>
</protein>
<keyword evidence="6" id="KW-1185">Reference proteome</keyword>
<evidence type="ECO:0000313" key="6">
    <source>
        <dbReference type="Proteomes" id="UP000326354"/>
    </source>
</evidence>
<evidence type="ECO:0000259" key="4">
    <source>
        <dbReference type="PROSITE" id="PS51350"/>
    </source>
</evidence>
<dbReference type="InterPro" id="IPR035895">
    <property type="entry name" value="HPr-like_sf"/>
</dbReference>
<dbReference type="CDD" id="cd00367">
    <property type="entry name" value="PTS-HPr_like"/>
    <property type="match status" value="1"/>
</dbReference>
<dbReference type="NCBIfam" id="TIGR01003">
    <property type="entry name" value="PTS_HPr_family"/>
    <property type="match status" value="1"/>
</dbReference>
<dbReference type="InterPro" id="IPR000032">
    <property type="entry name" value="HPr-like"/>
</dbReference>
<dbReference type="Gene3D" id="3.30.1340.10">
    <property type="entry name" value="HPr-like"/>
    <property type="match status" value="1"/>
</dbReference>
<dbReference type="SUPFAM" id="SSF55594">
    <property type="entry name" value="HPr-like"/>
    <property type="match status" value="1"/>
</dbReference>
<dbReference type="InterPro" id="IPR050399">
    <property type="entry name" value="HPr"/>
</dbReference>
<evidence type="ECO:0000313" key="5">
    <source>
        <dbReference type="EMBL" id="BBM83177.1"/>
    </source>
</evidence>
<dbReference type="AlphaFoldDB" id="A0A5S9IKF4"/>
<gene>
    <name evidence="5" type="ORF">UABAM_01528</name>
</gene>
<dbReference type="KEGG" id="uam:UABAM_01528"/>
<dbReference type="EMBL" id="AP019860">
    <property type="protein sequence ID" value="BBM83177.1"/>
    <property type="molecule type" value="Genomic_DNA"/>
</dbReference>
<dbReference type="Pfam" id="PF00381">
    <property type="entry name" value="PTS-HPr"/>
    <property type="match status" value="1"/>
</dbReference>
<dbReference type="Proteomes" id="UP000326354">
    <property type="component" value="Chromosome"/>
</dbReference>
<dbReference type="PANTHER" id="PTHR33705:SF1">
    <property type="entry name" value="PHOSPHOCARRIER PROTEIN HPR"/>
    <property type="match status" value="1"/>
</dbReference>
<comment type="function">
    <text evidence="1">General (non sugar-specific) component of the phosphoenolpyruvate-dependent sugar phosphotransferase system (sugar PTS). This major carbohydrate active-transport system catalyzes the phosphorylation of incoming sugar substrates concomitantly with their translocation across the cell membrane. The phosphoryl group from phosphoenolpyruvate (PEP) is transferred to the phosphoryl carrier protein HPr by enzyme I. Phospho-HPr then transfers it to the PTS EIIA domain.</text>
</comment>
<feature type="domain" description="HPr" evidence="4">
    <location>
        <begin position="2"/>
        <end position="92"/>
    </location>
</feature>
<evidence type="ECO:0000256" key="2">
    <source>
        <dbReference type="ARBA" id="ARBA00020422"/>
    </source>
</evidence>
<sequence length="98" mass="11288">MEITCKLVVPWQYGVHMRPATKIVKLLRNFDSETYFSIHSEKYNAKKILELISMEAYCGQKIKFSASGSDAQEVVEKLKELFSEEDDDDDEESQIGAY</sequence>
<evidence type="ECO:0000256" key="1">
    <source>
        <dbReference type="ARBA" id="ARBA00003681"/>
    </source>
</evidence>
<keyword evidence="3" id="KW-0762">Sugar transport</keyword>
<dbReference type="RefSeq" id="WP_261344001.1">
    <property type="nucleotide sequence ID" value="NZ_AP019860.1"/>
</dbReference>
<dbReference type="PANTHER" id="PTHR33705">
    <property type="entry name" value="PHOSPHOCARRIER PROTEIN HPR"/>
    <property type="match status" value="1"/>
</dbReference>
<keyword evidence="3" id="KW-0813">Transport</keyword>
<accession>A0A5S9IKF4</accession>
<organism evidence="5 6">
    <name type="scientific">Uabimicrobium amorphum</name>
    <dbReference type="NCBI Taxonomy" id="2596890"/>
    <lineage>
        <taxon>Bacteria</taxon>
        <taxon>Pseudomonadati</taxon>
        <taxon>Planctomycetota</taxon>
        <taxon>Candidatus Uabimicrobiia</taxon>
        <taxon>Candidatus Uabimicrobiales</taxon>
        <taxon>Candidatus Uabimicrobiaceae</taxon>
        <taxon>Candidatus Uabimicrobium</taxon>
    </lineage>
</organism>
<evidence type="ECO:0000256" key="3">
    <source>
        <dbReference type="ARBA" id="ARBA00022597"/>
    </source>
</evidence>
<dbReference type="PROSITE" id="PS51350">
    <property type="entry name" value="PTS_HPR_DOM"/>
    <property type="match status" value="1"/>
</dbReference>
<proteinExistence type="predicted"/>